<comment type="caution">
    <text evidence="1">The sequence shown here is derived from an EMBL/GenBank/DDBJ whole genome shotgun (WGS) entry which is preliminary data.</text>
</comment>
<organism evidence="1 2">
    <name type="scientific">Taklimakanibacter albus</name>
    <dbReference type="NCBI Taxonomy" id="2800327"/>
    <lineage>
        <taxon>Bacteria</taxon>
        <taxon>Pseudomonadati</taxon>
        <taxon>Pseudomonadota</taxon>
        <taxon>Alphaproteobacteria</taxon>
        <taxon>Hyphomicrobiales</taxon>
        <taxon>Aestuariivirgaceae</taxon>
        <taxon>Taklimakanibacter</taxon>
    </lineage>
</organism>
<protein>
    <submittedName>
        <fullName evidence="1">Sensor histidine kinase</fullName>
    </submittedName>
</protein>
<gene>
    <name evidence="1" type="ORF">JHL16_13585</name>
</gene>
<evidence type="ECO:0000313" key="1">
    <source>
        <dbReference type="EMBL" id="MBK1867382.1"/>
    </source>
</evidence>
<dbReference type="EMBL" id="JAENHL010000007">
    <property type="protein sequence ID" value="MBK1867382.1"/>
    <property type="molecule type" value="Genomic_DNA"/>
</dbReference>
<evidence type="ECO:0000313" key="2">
    <source>
        <dbReference type="Proteomes" id="UP000616151"/>
    </source>
</evidence>
<sequence length="457" mass="48694">MKKSRSSLFWRLTGLISAVLLVGAAVLAIAASNYARTAADDAYDRVLLGAARQISETLSAENGVVEAGVPVSALEALSASRTARVYYRIAMPAKTEVTGYQDLPLPAGAEAGGAGPFVSNTDFKGHPIRIAAVGRYFAEANGWVMTMVGQTLEARDALARDLTLKAMVLVGLMSLIALTGMIIAIRLALRPLTDIETALLKRPPNVLTPLDVEAPAEVATLIAAINNFMERLSGRLAAMQRFIADSAHQIRTPLTALVGQVELLSAETNAAKRQHHVERVRTRTAELARLTNQLLSDAMISHRAETMGQSEVDVAMLAHEALAAAVPVSLDRDITVSFDAPSDPVIIHGDAVSLREAFKNVIENAIQHGARSLLRLTVRRAPHGVEVEIADDGPGIPQELWPQATERFFRGRSGGTGSGLGLAIAREVAVHHGGELGFKSEEGIFSVLFTFNGGEPS</sequence>
<name>A0ACC5R442_9HYPH</name>
<keyword evidence="1" id="KW-0808">Transferase</keyword>
<keyword evidence="1" id="KW-0418">Kinase</keyword>
<reference evidence="1" key="1">
    <citation type="submission" date="2021-01" db="EMBL/GenBank/DDBJ databases">
        <authorList>
            <person name="Sun Q."/>
        </authorList>
    </citation>
    <scope>NUCLEOTIDE SEQUENCE</scope>
    <source>
        <strain evidence="1">YIM B02566</strain>
    </source>
</reference>
<dbReference type="Proteomes" id="UP000616151">
    <property type="component" value="Unassembled WGS sequence"/>
</dbReference>
<accession>A0ACC5R442</accession>
<proteinExistence type="predicted"/>
<keyword evidence="2" id="KW-1185">Reference proteome</keyword>